<reference evidence="2" key="2">
    <citation type="submission" date="2021-01" db="EMBL/GenBank/DDBJ databases">
        <authorList>
            <person name="Kaushik A."/>
        </authorList>
    </citation>
    <scope>NUCLEOTIDE SEQUENCE</scope>
    <source>
        <strain evidence="2">AG2-2IIIB</strain>
    </source>
</reference>
<evidence type="ECO:0000256" key="1">
    <source>
        <dbReference type="SAM" id="MobiDB-lite"/>
    </source>
</evidence>
<protein>
    <submittedName>
        <fullName evidence="3">Uncharacterized protein</fullName>
    </submittedName>
</protein>
<feature type="compositionally biased region" description="Basic residues" evidence="1">
    <location>
        <begin position="138"/>
        <end position="155"/>
    </location>
</feature>
<keyword evidence="4" id="KW-1185">Reference proteome</keyword>
<evidence type="ECO:0000313" key="3">
    <source>
        <dbReference type="EMBL" id="CUA71343.1"/>
    </source>
</evidence>
<evidence type="ECO:0000313" key="4">
    <source>
        <dbReference type="Proteomes" id="UP000044841"/>
    </source>
</evidence>
<dbReference type="AlphaFoldDB" id="A0A0K6FZ25"/>
<dbReference type="EMBL" id="CYGV01001234">
    <property type="protein sequence ID" value="CUA71343.1"/>
    <property type="molecule type" value="Genomic_DNA"/>
</dbReference>
<feature type="compositionally biased region" description="Basic and acidic residues" evidence="1">
    <location>
        <begin position="173"/>
        <end position="185"/>
    </location>
</feature>
<dbReference type="EMBL" id="CAJMWT010001857">
    <property type="protein sequence ID" value="CAE6422940.1"/>
    <property type="molecule type" value="Genomic_DNA"/>
</dbReference>
<proteinExistence type="predicted"/>
<evidence type="ECO:0000313" key="2">
    <source>
        <dbReference type="EMBL" id="CAE6422940.1"/>
    </source>
</evidence>
<feature type="region of interest" description="Disordered" evidence="1">
    <location>
        <begin position="128"/>
        <end position="196"/>
    </location>
</feature>
<dbReference type="Proteomes" id="UP000044841">
    <property type="component" value="Unassembled WGS sequence"/>
</dbReference>
<accession>A0A0K6FZ25</accession>
<organism evidence="3 4">
    <name type="scientific">Rhizoctonia solani</name>
    <dbReference type="NCBI Taxonomy" id="456999"/>
    <lineage>
        <taxon>Eukaryota</taxon>
        <taxon>Fungi</taxon>
        <taxon>Dikarya</taxon>
        <taxon>Basidiomycota</taxon>
        <taxon>Agaricomycotina</taxon>
        <taxon>Agaricomycetes</taxon>
        <taxon>Cantharellales</taxon>
        <taxon>Ceratobasidiaceae</taxon>
        <taxon>Rhizoctonia</taxon>
    </lineage>
</organism>
<name>A0A0K6FZ25_9AGAM</name>
<sequence>MAAYAGFYATPEAWSDWMRSSPSCPDWQWGDTTTELILNRVLGEKKLGKHFYAELVPVPPSEPGCQDELFGMMLVRRKRPRRAYIAQKPNSKYDLTGQQMLKELIGLEVSGWKTMWYNGKSQWPPYEAQFLEPGDSTKKRKANRKTGNRTKNKVKSKTETRGIVGSQEGEEEHDGKHKDGAEQKSEYQPVEAGVSR</sequence>
<gene>
    <name evidence="2" type="ORF">RDB_LOCUS55382</name>
    <name evidence="3" type="ORF">RSOLAG22IIIB_04556</name>
</gene>
<reference evidence="3 4" key="1">
    <citation type="submission" date="2015-07" db="EMBL/GenBank/DDBJ databases">
        <authorList>
            <person name="Noorani M."/>
        </authorList>
    </citation>
    <scope>NUCLEOTIDE SEQUENCE [LARGE SCALE GENOMIC DNA]</scope>
    <source>
        <strain evidence="3">BBA 69670</strain>
    </source>
</reference>
<dbReference type="Proteomes" id="UP000663843">
    <property type="component" value="Unassembled WGS sequence"/>
</dbReference>